<dbReference type="PANTHER" id="PTHR43280">
    <property type="entry name" value="ARAC-FAMILY TRANSCRIPTIONAL REGULATOR"/>
    <property type="match status" value="1"/>
</dbReference>
<sequence length="578" mass="67070">MTRSLMRNIVSRLLESYVGVMAFLLLLGGCGNSGSMKFLSNGRQCPWQVQKKQSDKCLKKGDYKTYISGFKKCLARARQAGDTASVLYSCAYISQAYLFLENSDSVKYYLNCIDTRSKHSDEVQLKVLLANIKGLYAIKFEMNLSKALDAFQTGYRLSLSNDIENKASTQISFLLNMGNIFFIRSDVQGMDYAKRALSLVQHNSVDDFRRSLVYINMAMMQQLAGRHEEAFHNIKIADSIASREHLKIVKPDISLLYANYYRFKNDYGEARKYYENVLADSVVSDDGTRCLTLLNYGKLFEKQGDLPHAIACYKKGLWVSSRFGNTEFRKDFYHRLSHMLYVNGDHREAVECFNRYWIYLDSLAPLKQEQRFNSLMRSYQQAKYENAIQRSELELMKAKRRSLYVIFALVIFFIVMVTLLLLFRRQRAMYHQLYKQHQKYLNSLKTEPVAVDKSKQEDSDKMTELFGKIEQLMEEEKIYRHKDISLASLSDRLNSNKTYISNAINRFSGQSFRDYLASLRIRDAVMVISDPNNTVPLKQLADELGFNSISVFNKTFQNKTGLPPGQYRKEARKERPRE</sequence>
<dbReference type="Pfam" id="PF12833">
    <property type="entry name" value="HTH_18"/>
    <property type="match status" value="1"/>
</dbReference>
<dbReference type="SUPFAM" id="SSF46689">
    <property type="entry name" value="Homeodomain-like"/>
    <property type="match status" value="1"/>
</dbReference>
<dbReference type="PROSITE" id="PS00041">
    <property type="entry name" value="HTH_ARAC_FAMILY_1"/>
    <property type="match status" value="1"/>
</dbReference>
<gene>
    <name evidence="6" type="ORF">FYJ29_07250</name>
</gene>
<dbReference type="Gene3D" id="1.25.40.10">
    <property type="entry name" value="Tetratricopeptide repeat domain"/>
    <property type="match status" value="2"/>
</dbReference>
<organism evidence="6 7">
    <name type="scientific">Sodaliphilus pleomorphus</name>
    <dbReference type="NCBI Taxonomy" id="2606626"/>
    <lineage>
        <taxon>Bacteria</taxon>
        <taxon>Pseudomonadati</taxon>
        <taxon>Bacteroidota</taxon>
        <taxon>Bacteroidia</taxon>
        <taxon>Bacteroidales</taxon>
        <taxon>Muribaculaceae</taxon>
        <taxon>Sodaliphilus</taxon>
    </lineage>
</organism>
<feature type="domain" description="HTH araC/xylS-type" evidence="5">
    <location>
        <begin position="467"/>
        <end position="570"/>
    </location>
</feature>
<dbReference type="InterPro" id="IPR018060">
    <property type="entry name" value="HTH_AraC"/>
</dbReference>
<dbReference type="Proteomes" id="UP000483362">
    <property type="component" value="Unassembled WGS sequence"/>
</dbReference>
<evidence type="ECO:0000256" key="3">
    <source>
        <dbReference type="ARBA" id="ARBA00023163"/>
    </source>
</evidence>
<dbReference type="PROSITE" id="PS01124">
    <property type="entry name" value="HTH_ARAC_FAMILY_2"/>
    <property type="match status" value="1"/>
</dbReference>
<dbReference type="InterPro" id="IPR011990">
    <property type="entry name" value="TPR-like_helical_dom_sf"/>
</dbReference>
<keyword evidence="3" id="KW-0804">Transcription</keyword>
<keyword evidence="4" id="KW-1133">Transmembrane helix</keyword>
<dbReference type="InterPro" id="IPR018062">
    <property type="entry name" value="HTH_AraC-typ_CS"/>
</dbReference>
<evidence type="ECO:0000256" key="4">
    <source>
        <dbReference type="SAM" id="Phobius"/>
    </source>
</evidence>
<keyword evidence="1" id="KW-0805">Transcription regulation</keyword>
<evidence type="ECO:0000256" key="2">
    <source>
        <dbReference type="ARBA" id="ARBA00023125"/>
    </source>
</evidence>
<dbReference type="AlphaFoldDB" id="A0A6L5XBD2"/>
<protein>
    <submittedName>
        <fullName evidence="6">Helix-turn-helix domain-containing protein</fullName>
    </submittedName>
</protein>
<evidence type="ECO:0000313" key="7">
    <source>
        <dbReference type="Proteomes" id="UP000483362"/>
    </source>
</evidence>
<dbReference type="PROSITE" id="PS51257">
    <property type="entry name" value="PROKAR_LIPOPROTEIN"/>
    <property type="match status" value="1"/>
</dbReference>
<comment type="caution">
    <text evidence="6">The sequence shown here is derived from an EMBL/GenBank/DDBJ whole genome shotgun (WGS) entry which is preliminary data.</text>
</comment>
<evidence type="ECO:0000259" key="5">
    <source>
        <dbReference type="PROSITE" id="PS01124"/>
    </source>
</evidence>
<proteinExistence type="predicted"/>
<name>A0A6L5XBD2_9BACT</name>
<dbReference type="PANTHER" id="PTHR43280:SF29">
    <property type="entry name" value="ARAC-FAMILY TRANSCRIPTIONAL REGULATOR"/>
    <property type="match status" value="1"/>
</dbReference>
<dbReference type="GO" id="GO:0043565">
    <property type="term" value="F:sequence-specific DNA binding"/>
    <property type="evidence" value="ECO:0007669"/>
    <property type="project" value="InterPro"/>
</dbReference>
<evidence type="ECO:0000313" key="6">
    <source>
        <dbReference type="EMBL" id="MSS17551.1"/>
    </source>
</evidence>
<feature type="transmembrane region" description="Helical" evidence="4">
    <location>
        <begin position="403"/>
        <end position="423"/>
    </location>
</feature>
<dbReference type="SMART" id="SM00342">
    <property type="entry name" value="HTH_ARAC"/>
    <property type="match status" value="1"/>
</dbReference>
<dbReference type="GO" id="GO:0003700">
    <property type="term" value="F:DNA-binding transcription factor activity"/>
    <property type="evidence" value="ECO:0007669"/>
    <property type="project" value="InterPro"/>
</dbReference>
<evidence type="ECO:0000256" key="1">
    <source>
        <dbReference type="ARBA" id="ARBA00023015"/>
    </source>
</evidence>
<dbReference type="InterPro" id="IPR009057">
    <property type="entry name" value="Homeodomain-like_sf"/>
</dbReference>
<accession>A0A6L5XBD2</accession>
<reference evidence="6 7" key="1">
    <citation type="submission" date="2019-08" db="EMBL/GenBank/DDBJ databases">
        <title>In-depth cultivation of the pig gut microbiome towards novel bacterial diversity and tailored functional studies.</title>
        <authorList>
            <person name="Wylensek D."/>
            <person name="Hitch T.C.A."/>
            <person name="Clavel T."/>
        </authorList>
    </citation>
    <scope>NUCLEOTIDE SEQUENCE [LARGE SCALE GENOMIC DNA]</scope>
    <source>
        <strain evidence="6 7">Oil-RF-744-WCA-WT-10</strain>
    </source>
</reference>
<keyword evidence="4" id="KW-0812">Transmembrane</keyword>
<keyword evidence="2" id="KW-0238">DNA-binding</keyword>
<dbReference type="Gene3D" id="1.10.10.60">
    <property type="entry name" value="Homeodomain-like"/>
    <property type="match status" value="2"/>
</dbReference>
<keyword evidence="4" id="KW-0472">Membrane</keyword>
<dbReference type="SUPFAM" id="SSF48452">
    <property type="entry name" value="TPR-like"/>
    <property type="match status" value="2"/>
</dbReference>
<keyword evidence="7" id="KW-1185">Reference proteome</keyword>
<dbReference type="EMBL" id="VULT01000009">
    <property type="protein sequence ID" value="MSS17551.1"/>
    <property type="molecule type" value="Genomic_DNA"/>
</dbReference>